<dbReference type="Proteomes" id="UP000233551">
    <property type="component" value="Unassembled WGS sequence"/>
</dbReference>
<gene>
    <name evidence="1" type="ORF">CRG98_029952</name>
</gene>
<dbReference type="EMBL" id="PGOL01002217">
    <property type="protein sequence ID" value="PKI49707.1"/>
    <property type="molecule type" value="Genomic_DNA"/>
</dbReference>
<accession>A0A2I0J0C7</accession>
<comment type="caution">
    <text evidence="1">The sequence shown here is derived from an EMBL/GenBank/DDBJ whole genome shotgun (WGS) entry which is preliminary data.</text>
</comment>
<sequence>MHFWASEADVAPRVLIHRRQVFLLGRSRFVGVLPLGRWNGYALSEVGFAAGRLRFAAGRLRFAESRPCCWGGHALTCGKFARSRHLVLRDSSSREGALTYLVGPGIRVVPNCSEGVLGLPIVLEKDSALDG</sequence>
<dbReference type="AlphaFoldDB" id="A0A2I0J0C7"/>
<evidence type="ECO:0000313" key="2">
    <source>
        <dbReference type="Proteomes" id="UP000233551"/>
    </source>
</evidence>
<organism evidence="1 2">
    <name type="scientific">Punica granatum</name>
    <name type="common">Pomegranate</name>
    <dbReference type="NCBI Taxonomy" id="22663"/>
    <lineage>
        <taxon>Eukaryota</taxon>
        <taxon>Viridiplantae</taxon>
        <taxon>Streptophyta</taxon>
        <taxon>Embryophyta</taxon>
        <taxon>Tracheophyta</taxon>
        <taxon>Spermatophyta</taxon>
        <taxon>Magnoliopsida</taxon>
        <taxon>eudicotyledons</taxon>
        <taxon>Gunneridae</taxon>
        <taxon>Pentapetalae</taxon>
        <taxon>rosids</taxon>
        <taxon>malvids</taxon>
        <taxon>Myrtales</taxon>
        <taxon>Lythraceae</taxon>
        <taxon>Punica</taxon>
    </lineage>
</organism>
<keyword evidence="2" id="KW-1185">Reference proteome</keyword>
<reference evidence="1 2" key="1">
    <citation type="submission" date="2017-11" db="EMBL/GenBank/DDBJ databases">
        <title>De-novo sequencing of pomegranate (Punica granatum L.) genome.</title>
        <authorList>
            <person name="Akparov Z."/>
            <person name="Amiraslanov A."/>
            <person name="Hajiyeva S."/>
            <person name="Abbasov M."/>
            <person name="Kaur K."/>
            <person name="Hamwieh A."/>
            <person name="Solovyev V."/>
            <person name="Salamov A."/>
            <person name="Braich B."/>
            <person name="Kosarev P."/>
            <person name="Mahmoud A."/>
            <person name="Hajiyev E."/>
            <person name="Babayeva S."/>
            <person name="Izzatullayeva V."/>
            <person name="Mammadov A."/>
            <person name="Mammadov A."/>
            <person name="Sharifova S."/>
            <person name="Ojaghi J."/>
            <person name="Eynullazada K."/>
            <person name="Bayramov B."/>
            <person name="Abdulazimova A."/>
            <person name="Shahmuradov I."/>
        </authorList>
    </citation>
    <scope>NUCLEOTIDE SEQUENCE [LARGE SCALE GENOMIC DNA]</scope>
    <source>
        <strain evidence="2">cv. AG2017</strain>
        <tissue evidence="1">Leaf</tissue>
    </source>
</reference>
<evidence type="ECO:0000313" key="1">
    <source>
        <dbReference type="EMBL" id="PKI49707.1"/>
    </source>
</evidence>
<name>A0A2I0J0C7_PUNGR</name>
<proteinExistence type="predicted"/>
<protein>
    <submittedName>
        <fullName evidence="1">Uncharacterized protein</fullName>
    </submittedName>
</protein>